<accession>A0A2K3DUZ6</accession>
<dbReference type="GeneID" id="5729225"/>
<proteinExistence type="predicted"/>
<evidence type="ECO:0000313" key="2">
    <source>
        <dbReference type="EMBL" id="PNW84367.1"/>
    </source>
</evidence>
<dbReference type="Proteomes" id="UP000006906">
    <property type="component" value="Chromosome 4"/>
</dbReference>
<reference evidence="2 3" key="1">
    <citation type="journal article" date="2007" name="Science">
        <title>The Chlamydomonas genome reveals the evolution of key animal and plant functions.</title>
        <authorList>
            <person name="Merchant S.S."/>
            <person name="Prochnik S.E."/>
            <person name="Vallon O."/>
            <person name="Harris E.H."/>
            <person name="Karpowicz S.J."/>
            <person name="Witman G.B."/>
            <person name="Terry A."/>
            <person name="Salamov A."/>
            <person name="Fritz-Laylin L.K."/>
            <person name="Marechal-Drouard L."/>
            <person name="Marshall W.F."/>
            <person name="Qu L.H."/>
            <person name="Nelson D.R."/>
            <person name="Sanderfoot A.A."/>
            <person name="Spalding M.H."/>
            <person name="Kapitonov V.V."/>
            <person name="Ren Q."/>
            <person name="Ferris P."/>
            <person name="Lindquist E."/>
            <person name="Shapiro H."/>
            <person name="Lucas S.M."/>
            <person name="Grimwood J."/>
            <person name="Schmutz J."/>
            <person name="Cardol P."/>
            <person name="Cerutti H."/>
            <person name="Chanfreau G."/>
            <person name="Chen C.L."/>
            <person name="Cognat V."/>
            <person name="Croft M.T."/>
            <person name="Dent R."/>
            <person name="Dutcher S."/>
            <person name="Fernandez E."/>
            <person name="Fukuzawa H."/>
            <person name="Gonzalez-Ballester D."/>
            <person name="Gonzalez-Halphen D."/>
            <person name="Hallmann A."/>
            <person name="Hanikenne M."/>
            <person name="Hippler M."/>
            <person name="Inwood W."/>
            <person name="Jabbari K."/>
            <person name="Kalanon M."/>
            <person name="Kuras R."/>
            <person name="Lefebvre P.A."/>
            <person name="Lemaire S.D."/>
            <person name="Lobanov A.V."/>
            <person name="Lohr M."/>
            <person name="Manuell A."/>
            <person name="Meier I."/>
            <person name="Mets L."/>
            <person name="Mittag M."/>
            <person name="Mittelmeier T."/>
            <person name="Moroney J.V."/>
            <person name="Moseley J."/>
            <person name="Napoli C."/>
            <person name="Nedelcu A.M."/>
            <person name="Niyogi K."/>
            <person name="Novoselov S.V."/>
            <person name="Paulsen I.T."/>
            <person name="Pazour G."/>
            <person name="Purton S."/>
            <person name="Ral J.P."/>
            <person name="Riano-Pachon D.M."/>
            <person name="Riekhof W."/>
            <person name="Rymarquis L."/>
            <person name="Schroda M."/>
            <person name="Stern D."/>
            <person name="Umen J."/>
            <person name="Willows R."/>
            <person name="Wilson N."/>
            <person name="Zimmer S.L."/>
            <person name="Allmer J."/>
            <person name="Balk J."/>
            <person name="Bisova K."/>
            <person name="Chen C.J."/>
            <person name="Elias M."/>
            <person name="Gendler K."/>
            <person name="Hauser C."/>
            <person name="Lamb M.R."/>
            <person name="Ledford H."/>
            <person name="Long J.C."/>
            <person name="Minagawa J."/>
            <person name="Page M.D."/>
            <person name="Pan J."/>
            <person name="Pootakham W."/>
            <person name="Roje S."/>
            <person name="Rose A."/>
            <person name="Stahlberg E."/>
            <person name="Terauchi A.M."/>
            <person name="Yang P."/>
            <person name="Ball S."/>
            <person name="Bowler C."/>
            <person name="Dieckmann C.L."/>
            <person name="Gladyshev V.N."/>
            <person name="Green P."/>
            <person name="Jorgensen R."/>
            <person name="Mayfield S."/>
            <person name="Mueller-Roeber B."/>
            <person name="Rajamani S."/>
            <person name="Sayre R.T."/>
            <person name="Brokstein P."/>
            <person name="Dubchak I."/>
            <person name="Goodstein D."/>
            <person name="Hornick L."/>
            <person name="Huang Y.W."/>
            <person name="Jhaveri J."/>
            <person name="Luo Y."/>
            <person name="Martinez D."/>
            <person name="Ngau W.C."/>
            <person name="Otillar B."/>
            <person name="Poliakov A."/>
            <person name="Porter A."/>
            <person name="Szajkowski L."/>
            <person name="Werner G."/>
            <person name="Zhou K."/>
            <person name="Grigoriev I.V."/>
            <person name="Rokhsar D.S."/>
            <person name="Grossman A.R."/>
        </authorList>
    </citation>
    <scope>NUCLEOTIDE SEQUENCE [LARGE SCALE GENOMIC DNA]</scope>
    <source>
        <strain evidence="3">CC-503</strain>
    </source>
</reference>
<dbReference type="EMBL" id="CM008965">
    <property type="protein sequence ID" value="PNW84367.1"/>
    <property type="molecule type" value="Genomic_DNA"/>
</dbReference>
<dbReference type="ExpressionAtlas" id="A0A2K3DUZ6">
    <property type="expression patterns" value="baseline"/>
</dbReference>
<dbReference type="PANTHER" id="PTHR34801">
    <property type="entry name" value="EXPRESSED PROTEIN"/>
    <property type="match status" value="1"/>
</dbReference>
<dbReference type="PANTHER" id="PTHR34801:SF2">
    <property type="entry name" value="EXPRESSED PROTEIN"/>
    <property type="match status" value="1"/>
</dbReference>
<protein>
    <submittedName>
        <fullName evidence="2">Uncharacterized protein</fullName>
    </submittedName>
</protein>
<dbReference type="KEGG" id="cre:CHLRE_04g233003v5"/>
<evidence type="ECO:0000256" key="1">
    <source>
        <dbReference type="SAM" id="MobiDB-lite"/>
    </source>
</evidence>
<name>A0A2K3DUZ6_CHLRE</name>
<dbReference type="RefSeq" id="XP_042925473.1">
    <property type="nucleotide sequence ID" value="XM_043062121.1"/>
</dbReference>
<keyword evidence="3" id="KW-1185">Reference proteome</keyword>
<dbReference type="PaxDb" id="3055-EDO96377"/>
<sequence length="469" mass="47286">MRFEASISQHRYCRGFLIGGLSLARRQVHPATPQQRQQRNSVLACSNTEPQRHDGSLQAPKQQPLLLPPAQLRKALCWCSAGLLVLLPVGAPGTPAAHAATAAAATASPASGLTSLVSGPSSASAPSSSGSGTRAFASNAAPAVAADSSDASTASGPGCGSDGLCGGEVNGTLNTCGLSAFSCVSVMSDDAEHFVAPWEYELPGGREAAVDALVAVATGGAYEPVGLSSQPYVTNGYSRLDAAAYMVKSAASAVTGGPAPERPQPLRDPRGFVPFDGVLVDRHTTADGGIYVRIVFGSQQPGQGQGAAAGGSASSVPAEAGGQLLDAEFLFPQGDSIVTLRCAERASGASIGLEGVSGSGMMAAAAAGGAGGEAESDSAAGSSGSGSGGRLVLSFDSGLTWDTNTARRQLESLRKALRWQVVPVVAEFDPKFNNDKPLWFERLYTPFRGVGASIRGAAVGGAGGDPLLD</sequence>
<dbReference type="Gramene" id="PNW84367">
    <property type="protein sequence ID" value="PNW84367"/>
    <property type="gene ID" value="CHLRE_04g233003v5"/>
</dbReference>
<dbReference type="OrthoDB" id="513676at2759"/>
<organism evidence="2 3">
    <name type="scientific">Chlamydomonas reinhardtii</name>
    <name type="common">Chlamydomonas smithii</name>
    <dbReference type="NCBI Taxonomy" id="3055"/>
    <lineage>
        <taxon>Eukaryota</taxon>
        <taxon>Viridiplantae</taxon>
        <taxon>Chlorophyta</taxon>
        <taxon>core chlorophytes</taxon>
        <taxon>Chlorophyceae</taxon>
        <taxon>CS clade</taxon>
        <taxon>Chlamydomonadales</taxon>
        <taxon>Chlamydomonadaceae</taxon>
        <taxon>Chlamydomonas</taxon>
    </lineage>
</organism>
<dbReference type="AlphaFoldDB" id="A0A2K3DUZ6"/>
<feature type="region of interest" description="Disordered" evidence="1">
    <location>
        <begin position="115"/>
        <end position="134"/>
    </location>
</feature>
<evidence type="ECO:0000313" key="3">
    <source>
        <dbReference type="Proteomes" id="UP000006906"/>
    </source>
</evidence>
<dbReference type="InParanoid" id="A0A2K3DUZ6"/>
<gene>
    <name evidence="2" type="ORF">CHLRE_04g233003v5</name>
</gene>